<organism evidence="7 8">
    <name type="scientific">Micromonospora halophytica</name>
    <dbReference type="NCBI Taxonomy" id="47864"/>
    <lineage>
        <taxon>Bacteria</taxon>
        <taxon>Bacillati</taxon>
        <taxon>Actinomycetota</taxon>
        <taxon>Actinomycetes</taxon>
        <taxon>Micromonosporales</taxon>
        <taxon>Micromonosporaceae</taxon>
        <taxon>Micromonospora</taxon>
    </lineage>
</organism>
<gene>
    <name evidence="7" type="ORF">GA0070560_11288</name>
</gene>
<keyword evidence="3 7" id="KW-0808">Transferase</keyword>
<dbReference type="RefSeq" id="WP_091298455.1">
    <property type="nucleotide sequence ID" value="NZ_FMDN01000012.1"/>
</dbReference>
<dbReference type="GO" id="GO:0016758">
    <property type="term" value="F:hexosyltransferase activity"/>
    <property type="evidence" value="ECO:0007669"/>
    <property type="project" value="UniProtKB-ARBA"/>
</dbReference>
<sequence>MKVMLTCFAAPTHFHSLVPLAWALRTAGHEVRVASPPELTETITQAGLTAVAVERSGPIDTDPRVSELLGRAFMGALDFVRDFDYTGQDPTTWNHRGLLDLETIASSVMYATMNSDVMIDQLVSYAQQWQPDLVIWEMFTFAGAVAARASGAAHARFVWGPDGALRARQEMLRLSRALPAEHRQDPTAEWLDACLARHGSRFDEEMVTGQWTIDITPPSMRLDVGVHTTGVRYIPYNGPSVVPAWLRTPPERPRICLTLGLTSRTDGQAVDTLDAVLGSVSLGDLLDAVRDLDAEIVATIDPAAVVGVDLPDNVRAVGFVPLNDLLPTCAVVLHQGGSGTRSTAEVHGVPQLMLTDPWDALRGQGVERMRAGLTLDRGELTADILRDSLQRLLKDPVFAEGAERVRRKVLAEPSPNDLVARLEQLTDTHRDRVGTPGGNHV</sequence>
<dbReference type="InterPro" id="IPR002213">
    <property type="entry name" value="UDP_glucos_trans"/>
</dbReference>
<dbReference type="EMBL" id="FMDN01000012">
    <property type="protein sequence ID" value="SCG58642.1"/>
    <property type="molecule type" value="Genomic_DNA"/>
</dbReference>
<evidence type="ECO:0000259" key="6">
    <source>
        <dbReference type="Pfam" id="PF21036"/>
    </source>
</evidence>
<evidence type="ECO:0000256" key="4">
    <source>
        <dbReference type="ARBA" id="ARBA00023194"/>
    </source>
</evidence>
<dbReference type="SUPFAM" id="SSF53756">
    <property type="entry name" value="UDP-Glycosyltransferase/glycogen phosphorylase"/>
    <property type="match status" value="1"/>
</dbReference>
<name>A0A1C5IJV0_9ACTN</name>
<dbReference type="Pfam" id="PF06722">
    <property type="entry name" value="EryCIII-like_C"/>
    <property type="match status" value="1"/>
</dbReference>
<accession>A0A1C5IJV0</accession>
<keyword evidence="4" id="KW-0045">Antibiotic biosynthesis</keyword>
<evidence type="ECO:0000256" key="1">
    <source>
        <dbReference type="ARBA" id="ARBA00006962"/>
    </source>
</evidence>
<dbReference type="GO" id="GO:0008194">
    <property type="term" value="F:UDP-glycosyltransferase activity"/>
    <property type="evidence" value="ECO:0007669"/>
    <property type="project" value="InterPro"/>
</dbReference>
<dbReference type="InterPro" id="IPR030953">
    <property type="entry name" value="Glycosyl_450act"/>
</dbReference>
<dbReference type="InterPro" id="IPR050426">
    <property type="entry name" value="Glycosyltransferase_28"/>
</dbReference>
<evidence type="ECO:0000256" key="2">
    <source>
        <dbReference type="ARBA" id="ARBA00022676"/>
    </source>
</evidence>
<dbReference type="Gene3D" id="3.40.50.2000">
    <property type="entry name" value="Glycogen Phosphorylase B"/>
    <property type="match status" value="2"/>
</dbReference>
<dbReference type="STRING" id="47864.GA0070560_11288"/>
<proteinExistence type="inferred from homology"/>
<reference evidence="8" key="1">
    <citation type="submission" date="2016-06" db="EMBL/GenBank/DDBJ databases">
        <authorList>
            <person name="Varghese N."/>
        </authorList>
    </citation>
    <scope>NUCLEOTIDE SEQUENCE [LARGE SCALE GENOMIC DNA]</scope>
    <source>
        <strain evidence="8">DSM 43171</strain>
    </source>
</reference>
<evidence type="ECO:0000259" key="5">
    <source>
        <dbReference type="Pfam" id="PF06722"/>
    </source>
</evidence>
<feature type="domain" description="Erythromycin biosynthesis protein CIII-like N-terminal" evidence="6">
    <location>
        <begin position="22"/>
        <end position="260"/>
    </location>
</feature>
<dbReference type="OrthoDB" id="3863369at2"/>
<evidence type="ECO:0000256" key="3">
    <source>
        <dbReference type="ARBA" id="ARBA00022679"/>
    </source>
</evidence>
<dbReference type="InterPro" id="IPR010610">
    <property type="entry name" value="EryCIII-like_C"/>
</dbReference>
<dbReference type="PANTHER" id="PTHR48050:SF13">
    <property type="entry name" value="STEROL 3-BETA-GLUCOSYLTRANSFERASE UGT80A2"/>
    <property type="match status" value="1"/>
</dbReference>
<keyword evidence="2" id="KW-0328">Glycosyltransferase</keyword>
<evidence type="ECO:0000313" key="7">
    <source>
        <dbReference type="EMBL" id="SCG58642.1"/>
    </source>
</evidence>
<dbReference type="PANTHER" id="PTHR48050">
    <property type="entry name" value="STEROL 3-BETA-GLUCOSYLTRANSFERASE"/>
    <property type="match status" value="1"/>
</dbReference>
<evidence type="ECO:0000313" key="8">
    <source>
        <dbReference type="Proteomes" id="UP000199408"/>
    </source>
</evidence>
<dbReference type="NCBIfam" id="TIGR04516">
    <property type="entry name" value="glycosyl_450act"/>
    <property type="match status" value="1"/>
</dbReference>
<dbReference type="Pfam" id="PF21036">
    <property type="entry name" value="EryCIII-like_N"/>
    <property type="match status" value="1"/>
</dbReference>
<keyword evidence="8" id="KW-1185">Reference proteome</keyword>
<protein>
    <submittedName>
        <fullName evidence="7">L-desosaminyltransferase</fullName>
    </submittedName>
</protein>
<dbReference type="CDD" id="cd03784">
    <property type="entry name" value="GT1_Gtf-like"/>
    <property type="match status" value="1"/>
</dbReference>
<dbReference type="Proteomes" id="UP000199408">
    <property type="component" value="Unassembled WGS sequence"/>
</dbReference>
<dbReference type="InterPro" id="IPR048284">
    <property type="entry name" value="EryCIII-like_N"/>
</dbReference>
<comment type="similarity">
    <text evidence="1">Belongs to the glycosyltransferase 28 family.</text>
</comment>
<dbReference type="GO" id="GO:0017000">
    <property type="term" value="P:antibiotic biosynthetic process"/>
    <property type="evidence" value="ECO:0007669"/>
    <property type="project" value="UniProtKB-KW"/>
</dbReference>
<feature type="domain" description="Erythromycin biosynthesis protein CIII-like C-terminal" evidence="5">
    <location>
        <begin position="285"/>
        <end position="425"/>
    </location>
</feature>
<dbReference type="AlphaFoldDB" id="A0A1C5IJV0"/>